<dbReference type="Proteomes" id="UP000355283">
    <property type="component" value="Unassembled WGS sequence"/>
</dbReference>
<gene>
    <name evidence="2" type="ORF">NSK_002652</name>
</gene>
<keyword evidence="3" id="KW-1185">Reference proteome</keyword>
<evidence type="ECO:0000313" key="3">
    <source>
        <dbReference type="Proteomes" id="UP000355283"/>
    </source>
</evidence>
<organism evidence="2 3">
    <name type="scientific">Nannochloropsis salina CCMP1776</name>
    <dbReference type="NCBI Taxonomy" id="1027361"/>
    <lineage>
        <taxon>Eukaryota</taxon>
        <taxon>Sar</taxon>
        <taxon>Stramenopiles</taxon>
        <taxon>Ochrophyta</taxon>
        <taxon>Eustigmatophyceae</taxon>
        <taxon>Eustigmatales</taxon>
        <taxon>Monodopsidaceae</taxon>
        <taxon>Microchloropsis</taxon>
        <taxon>Microchloropsis salina</taxon>
    </lineage>
</organism>
<name>A0A4D9D2S8_9STRA</name>
<proteinExistence type="predicted"/>
<sequence>MQHRPHALGPWKGGEVGYPLPPGQSVRPNKRLSRSSTPGSRQQEPRDGEMEEGMEGLRNGRGRARRTSVQWLPVNSFHPPRPPQGPLALSPCTLPAPWCASEGWTGRQLLQECLDSTQATRTLLACLDPASLETCRCVASSAWKSVASADTPWKELCRLRWQVKEETMEEMFVAAAKGREEGKRWKEGAYGWRDVYVHHALALRLPLLPRAPATDAVEAQGAAMGVCGWLLAGESSFIPLPSPVGSATGPQALLSFRLVVQNVAQDVITLPFQRFQVGVRATLGGTREEVEGAKEGEGEGIERHLVPMRIVDGPGRARGGEGSLPWLCYEGVGGLRMALFDTAVLAFYVLVHGNVGTALGGEPGEPWLGRRQPARLRAETVRKLAKQLEFTVYVPKKAGGRTREGEDGIEESGARGPRVGRGGEECEDGLGRKVGVTLTPVDGPGRRE</sequence>
<dbReference type="EMBL" id="SDOX01000010">
    <property type="protein sequence ID" value="TFJ85832.1"/>
    <property type="molecule type" value="Genomic_DNA"/>
</dbReference>
<accession>A0A4D9D2S8</accession>
<protein>
    <recommendedName>
        <fullName evidence="4">F-box domain-containing protein</fullName>
    </recommendedName>
</protein>
<comment type="caution">
    <text evidence="2">The sequence shown here is derived from an EMBL/GenBank/DDBJ whole genome shotgun (WGS) entry which is preliminary data.</text>
</comment>
<evidence type="ECO:0008006" key="4">
    <source>
        <dbReference type="Google" id="ProtNLM"/>
    </source>
</evidence>
<evidence type="ECO:0000256" key="1">
    <source>
        <dbReference type="SAM" id="MobiDB-lite"/>
    </source>
</evidence>
<feature type="region of interest" description="Disordered" evidence="1">
    <location>
        <begin position="399"/>
        <end position="448"/>
    </location>
</feature>
<dbReference type="SUPFAM" id="SSF81383">
    <property type="entry name" value="F-box domain"/>
    <property type="match status" value="1"/>
</dbReference>
<feature type="region of interest" description="Disordered" evidence="1">
    <location>
        <begin position="1"/>
        <end position="64"/>
    </location>
</feature>
<reference evidence="2 3" key="1">
    <citation type="submission" date="2019-01" db="EMBL/GenBank/DDBJ databases">
        <title>Nuclear Genome Assembly of the Microalgal Biofuel strain Nannochloropsis salina CCMP1776.</title>
        <authorList>
            <person name="Hovde B."/>
        </authorList>
    </citation>
    <scope>NUCLEOTIDE SEQUENCE [LARGE SCALE GENOMIC DNA]</scope>
    <source>
        <strain evidence="2 3">CCMP1776</strain>
    </source>
</reference>
<evidence type="ECO:0000313" key="2">
    <source>
        <dbReference type="EMBL" id="TFJ85832.1"/>
    </source>
</evidence>
<dbReference type="InterPro" id="IPR036047">
    <property type="entry name" value="F-box-like_dom_sf"/>
</dbReference>
<dbReference type="AlphaFoldDB" id="A0A4D9D2S8"/>